<accession>A0ACC2ZUP4</accession>
<dbReference type="EMBL" id="JAPDRQ010000262">
    <property type="protein sequence ID" value="KAJ9651355.1"/>
    <property type="molecule type" value="Genomic_DNA"/>
</dbReference>
<sequence length="566" mass="62468">MTVAGQSLEFGHGMRGQFLFDPKWINLNHGSFGTYPIPVRNAKRGYTKLTESCPDKFLRYQYVDLLDKARERVAHLVNAPADECVIVPNATTGINTVLRNMVYKEKDVIIYFDTIYGAIEKTLLSIVETNPQLTIRKVGHGQDYAYKLPMSHPEICSAFSQTISRLLYEGYNVKAAVFDTIVSLPGVRLPFERLVRMCKEYGILSVIDGAHSVGMIPLNLSELDADFFTSNCHKWLYTPRGCALLHVPKRNQHLIRTTYPTSHGYVPVESANVRSVLPDSTKSPFIDLFQFVATADNTSFYCIPAAINFRQNLCGGEDKIYDYIRDNAQRGADMIAMLLGTEVMDDLDPGLGLKAMGSYEASTGQDQVSRKWAGGLRDCAMANVVLPITILGAERNGSVRLGPGGAGSGGGLSPGHHKRQSVGGSSSLLMAAPPGSTNGIEAVTVNKEEVAGVVNWMQETLINEFNTFVAIYEYLGQIWVRISGQIYLELKDWEWIGGVLKHLCERVGNGEFTKKVEMRPTLSRPVSELDLEKLGQTVSNVSIHAEPGKMFDVSAGGWRRPNAGWT</sequence>
<protein>
    <submittedName>
        <fullName evidence="1">Uncharacterized protein</fullName>
    </submittedName>
</protein>
<evidence type="ECO:0000313" key="1">
    <source>
        <dbReference type="EMBL" id="KAJ9651355.1"/>
    </source>
</evidence>
<keyword evidence="2" id="KW-1185">Reference proteome</keyword>
<gene>
    <name evidence="1" type="ORF">H2198_009357</name>
</gene>
<name>A0ACC2ZUP4_9EURO</name>
<dbReference type="Proteomes" id="UP001172386">
    <property type="component" value="Unassembled WGS sequence"/>
</dbReference>
<reference evidence="1" key="1">
    <citation type="submission" date="2022-10" db="EMBL/GenBank/DDBJ databases">
        <title>Culturing micro-colonial fungi from biological soil crusts in the Mojave desert and describing Neophaeococcomyces mojavensis, and introducing the new genera and species Taxawa tesnikishii.</title>
        <authorList>
            <person name="Kurbessoian T."/>
            <person name="Stajich J.E."/>
        </authorList>
    </citation>
    <scope>NUCLEOTIDE SEQUENCE</scope>
    <source>
        <strain evidence="1">JES_112</strain>
    </source>
</reference>
<comment type="caution">
    <text evidence="1">The sequence shown here is derived from an EMBL/GenBank/DDBJ whole genome shotgun (WGS) entry which is preliminary data.</text>
</comment>
<organism evidence="1 2">
    <name type="scientific">Neophaeococcomyces mojaviensis</name>
    <dbReference type="NCBI Taxonomy" id="3383035"/>
    <lineage>
        <taxon>Eukaryota</taxon>
        <taxon>Fungi</taxon>
        <taxon>Dikarya</taxon>
        <taxon>Ascomycota</taxon>
        <taxon>Pezizomycotina</taxon>
        <taxon>Eurotiomycetes</taxon>
        <taxon>Chaetothyriomycetidae</taxon>
        <taxon>Chaetothyriales</taxon>
        <taxon>Chaetothyriales incertae sedis</taxon>
        <taxon>Neophaeococcomyces</taxon>
    </lineage>
</organism>
<evidence type="ECO:0000313" key="2">
    <source>
        <dbReference type="Proteomes" id="UP001172386"/>
    </source>
</evidence>
<proteinExistence type="predicted"/>